<accession>X6PBJ4</accession>
<dbReference type="EMBL" id="ASPP01001560">
    <property type="protein sequence ID" value="ETO35488.1"/>
    <property type="molecule type" value="Genomic_DNA"/>
</dbReference>
<evidence type="ECO:0000313" key="3">
    <source>
        <dbReference type="EMBL" id="ETO35488.1"/>
    </source>
</evidence>
<proteinExistence type="predicted"/>
<dbReference type="Proteomes" id="UP000023152">
    <property type="component" value="Unassembled WGS sequence"/>
</dbReference>
<keyword evidence="4" id="KW-1185">Reference proteome</keyword>
<feature type="region of interest" description="Disordered" evidence="1">
    <location>
        <begin position="222"/>
        <end position="272"/>
    </location>
</feature>
<comment type="caution">
    <text evidence="3">The sequence shown here is derived from an EMBL/GenBank/DDBJ whole genome shotgun (WGS) entry which is preliminary data.</text>
</comment>
<feature type="compositionally biased region" description="Acidic residues" evidence="1">
    <location>
        <begin position="240"/>
        <end position="252"/>
    </location>
</feature>
<organism evidence="3 4">
    <name type="scientific">Reticulomyxa filosa</name>
    <dbReference type="NCBI Taxonomy" id="46433"/>
    <lineage>
        <taxon>Eukaryota</taxon>
        <taxon>Sar</taxon>
        <taxon>Rhizaria</taxon>
        <taxon>Retaria</taxon>
        <taxon>Foraminifera</taxon>
        <taxon>Monothalamids</taxon>
        <taxon>Reticulomyxidae</taxon>
        <taxon>Reticulomyxa</taxon>
    </lineage>
</organism>
<evidence type="ECO:0000313" key="4">
    <source>
        <dbReference type="Proteomes" id="UP000023152"/>
    </source>
</evidence>
<reference evidence="3 4" key="1">
    <citation type="journal article" date="2013" name="Curr. Biol.">
        <title>The Genome of the Foraminiferan Reticulomyxa filosa.</title>
        <authorList>
            <person name="Glockner G."/>
            <person name="Hulsmann N."/>
            <person name="Schleicher M."/>
            <person name="Noegel A.A."/>
            <person name="Eichinger L."/>
            <person name="Gallinger C."/>
            <person name="Pawlowski J."/>
            <person name="Sierra R."/>
            <person name="Euteneuer U."/>
            <person name="Pillet L."/>
            <person name="Moustafa A."/>
            <person name="Platzer M."/>
            <person name="Groth M."/>
            <person name="Szafranski K."/>
            <person name="Schliwa M."/>
        </authorList>
    </citation>
    <scope>NUCLEOTIDE SEQUENCE [LARGE SCALE GENOMIC DNA]</scope>
</reference>
<evidence type="ECO:0000259" key="2">
    <source>
        <dbReference type="Pfam" id="PF19208"/>
    </source>
</evidence>
<protein>
    <submittedName>
        <fullName evidence="3">Signal recognition particle GTPase, FtsY</fullName>
    </submittedName>
</protein>
<name>X6PBJ4_RETFI</name>
<dbReference type="AlphaFoldDB" id="X6PBJ4"/>
<feature type="domain" description="DUF5880" evidence="2">
    <location>
        <begin position="47"/>
        <end position="141"/>
    </location>
</feature>
<feature type="region of interest" description="Disordered" evidence="1">
    <location>
        <begin position="149"/>
        <end position="179"/>
    </location>
</feature>
<feature type="compositionally biased region" description="Acidic residues" evidence="1">
    <location>
        <begin position="160"/>
        <end position="175"/>
    </location>
</feature>
<sequence length="297" mass="33976">MSQVDNININQNEFDDKEAENLSNMLKEVCDISKLMSLEGPIVKAVVLKCDGTAAEIVYDTTPKKHLVKEILGAPPTIYGEWEEKKVLVVGGRHESVDVLLNPHKLRFPFNDQEFRGDILLYRVNDEGTPEDFTLAEYEVFASQSDEDIEKAQAAANMAEAEEMKDEAEAEEYEEENPKQIEEEITMLIERQFEQKHGRKPTESERDACKQAVMQTFFPQIQSTDKEEDDADDNVQAQSDEIEELSDEEEESDKSGASEEQEEDADFEISKSELQKALENVRNLDDAEKREVCHHFF</sequence>
<evidence type="ECO:0000256" key="1">
    <source>
        <dbReference type="SAM" id="MobiDB-lite"/>
    </source>
</evidence>
<dbReference type="OMA" id="CDISKLM"/>
<dbReference type="OrthoDB" id="47487at2759"/>
<dbReference type="Pfam" id="PF19208">
    <property type="entry name" value="DUF5880"/>
    <property type="match status" value="1"/>
</dbReference>
<dbReference type="InterPro" id="IPR043653">
    <property type="entry name" value="DUF5880"/>
</dbReference>
<gene>
    <name evidence="3" type="ORF">RFI_01573</name>
</gene>